<evidence type="ECO:0000256" key="1">
    <source>
        <dbReference type="ARBA" id="ARBA00006484"/>
    </source>
</evidence>
<name>M3CV71_SPHMS</name>
<evidence type="ECO:0000313" key="4">
    <source>
        <dbReference type="Proteomes" id="UP000016931"/>
    </source>
</evidence>
<dbReference type="RefSeq" id="XP_016756168.1">
    <property type="nucleotide sequence ID" value="XM_016909327.1"/>
</dbReference>
<dbReference type="InterPro" id="IPR020904">
    <property type="entry name" value="Sc_DH/Rdtase_CS"/>
</dbReference>
<keyword evidence="4" id="KW-1185">Reference proteome</keyword>
<dbReference type="eggNOG" id="KOG1611">
    <property type="taxonomic scope" value="Eukaryota"/>
</dbReference>
<dbReference type="PROSITE" id="PS00061">
    <property type="entry name" value="ADH_SHORT"/>
    <property type="match status" value="1"/>
</dbReference>
<dbReference type="EMBL" id="KB456272">
    <property type="protein sequence ID" value="EMF08047.1"/>
    <property type="molecule type" value="Genomic_DNA"/>
</dbReference>
<accession>M3CV71</accession>
<dbReference type="OMA" id="MANTTYL"/>
<evidence type="ECO:0000313" key="3">
    <source>
        <dbReference type="EMBL" id="EMF08047.1"/>
    </source>
</evidence>
<dbReference type="Gene3D" id="3.40.50.720">
    <property type="entry name" value="NAD(P)-binding Rossmann-like Domain"/>
    <property type="match status" value="1"/>
</dbReference>
<dbReference type="PANTHER" id="PTHR43544:SF26">
    <property type="entry name" value="SHORT CHAIN DEHYDROGENASE_REDUCTASE FAMILY OXIDOREDUCTASE (JCVI)"/>
    <property type="match status" value="1"/>
</dbReference>
<reference evidence="3 4" key="1">
    <citation type="journal article" date="2012" name="PLoS Pathog.">
        <title>Diverse lifestyles and strategies of plant pathogenesis encoded in the genomes of eighteen Dothideomycetes fungi.</title>
        <authorList>
            <person name="Ohm R.A."/>
            <person name="Feau N."/>
            <person name="Henrissat B."/>
            <person name="Schoch C.L."/>
            <person name="Horwitz B.A."/>
            <person name="Barry K.W."/>
            <person name="Condon B.J."/>
            <person name="Copeland A.C."/>
            <person name="Dhillon B."/>
            <person name="Glaser F."/>
            <person name="Hesse C.N."/>
            <person name="Kosti I."/>
            <person name="LaButti K."/>
            <person name="Lindquist E.A."/>
            <person name="Lucas S."/>
            <person name="Salamov A.A."/>
            <person name="Bradshaw R.E."/>
            <person name="Ciuffetti L."/>
            <person name="Hamelin R.C."/>
            <person name="Kema G.H.J."/>
            <person name="Lawrence C."/>
            <person name="Scott J.A."/>
            <person name="Spatafora J.W."/>
            <person name="Turgeon B.G."/>
            <person name="de Wit P.J.G.M."/>
            <person name="Zhong S."/>
            <person name="Goodwin S.B."/>
            <person name="Grigoriev I.V."/>
        </authorList>
    </citation>
    <scope>NUCLEOTIDE SEQUENCE [LARGE SCALE GENOMIC DNA]</scope>
    <source>
        <strain evidence="3 4">SO2202</strain>
    </source>
</reference>
<dbReference type="InterPro" id="IPR002347">
    <property type="entry name" value="SDR_fam"/>
</dbReference>
<dbReference type="SUPFAM" id="SSF51735">
    <property type="entry name" value="NAD(P)-binding Rossmann-fold domains"/>
    <property type="match status" value="1"/>
</dbReference>
<dbReference type="PRINTS" id="PR00081">
    <property type="entry name" value="GDHRDH"/>
</dbReference>
<evidence type="ECO:0000256" key="2">
    <source>
        <dbReference type="ARBA" id="ARBA00022857"/>
    </source>
</evidence>
<dbReference type="InterPro" id="IPR051468">
    <property type="entry name" value="Fungal_SecMetab_SDRs"/>
</dbReference>
<dbReference type="InterPro" id="IPR036291">
    <property type="entry name" value="NAD(P)-bd_dom_sf"/>
</dbReference>
<dbReference type="GO" id="GO:0016491">
    <property type="term" value="F:oxidoreductase activity"/>
    <property type="evidence" value="ECO:0007669"/>
    <property type="project" value="TreeGrafter"/>
</dbReference>
<proteinExistence type="inferred from homology"/>
<gene>
    <name evidence="3" type="ORF">SEPMUDRAFT_55025</name>
</gene>
<dbReference type="HOGENOM" id="CLU_010194_9_1_1"/>
<sequence length="257" mass="27318">MSSTTPTPTTTYLITGTTRGIGKGLVASLLLRPNTTIIACVRDPLAPAAQILHNLPRCAEGSSKLIIVKLDSTQDSDAKNVVEEIQTTHSITHLDHVFANAGILPPESLIPASSLDISWIRQSLEINTIAPILLYQATKPLLDRAENPKFVVTTSIIGSNAFAQMAGPVPILAYSMSKAAVNGFISKIHGEAPNITSIALHPGLVETDMLPAIKAFLPEPPISVETSVAGFLKVVDEATRESASGKILQWNGEVLPF</sequence>
<comment type="similarity">
    <text evidence="1">Belongs to the short-chain dehydrogenases/reductases (SDR) family.</text>
</comment>
<dbReference type="GeneID" id="27906464"/>
<dbReference type="Proteomes" id="UP000016931">
    <property type="component" value="Unassembled WGS sequence"/>
</dbReference>
<dbReference type="OrthoDB" id="9876299at2759"/>
<dbReference type="PANTHER" id="PTHR43544">
    <property type="entry name" value="SHORT-CHAIN DEHYDROGENASE/REDUCTASE"/>
    <property type="match status" value="1"/>
</dbReference>
<organism evidence="3 4">
    <name type="scientific">Sphaerulina musiva (strain SO2202)</name>
    <name type="common">Poplar stem canker fungus</name>
    <name type="synonym">Septoria musiva</name>
    <dbReference type="NCBI Taxonomy" id="692275"/>
    <lineage>
        <taxon>Eukaryota</taxon>
        <taxon>Fungi</taxon>
        <taxon>Dikarya</taxon>
        <taxon>Ascomycota</taxon>
        <taxon>Pezizomycotina</taxon>
        <taxon>Dothideomycetes</taxon>
        <taxon>Dothideomycetidae</taxon>
        <taxon>Mycosphaerellales</taxon>
        <taxon>Mycosphaerellaceae</taxon>
        <taxon>Sphaerulina</taxon>
    </lineage>
</organism>
<keyword evidence="2" id="KW-0521">NADP</keyword>
<dbReference type="AlphaFoldDB" id="M3CV71"/>
<protein>
    <submittedName>
        <fullName evidence="3">NAD(P)-binding protein</fullName>
    </submittedName>
</protein>
<dbReference type="Pfam" id="PF00106">
    <property type="entry name" value="adh_short"/>
    <property type="match status" value="1"/>
</dbReference>
<dbReference type="GO" id="GO:0005737">
    <property type="term" value="C:cytoplasm"/>
    <property type="evidence" value="ECO:0007669"/>
    <property type="project" value="TreeGrafter"/>
</dbReference>